<dbReference type="SUPFAM" id="SSF52540">
    <property type="entry name" value="P-loop containing nucleoside triphosphate hydrolases"/>
    <property type="match status" value="1"/>
</dbReference>
<proteinExistence type="predicted"/>
<evidence type="ECO:0000313" key="2">
    <source>
        <dbReference type="EMBL" id="MDI5974042.1"/>
    </source>
</evidence>
<dbReference type="InterPro" id="IPR027417">
    <property type="entry name" value="P-loop_NTPase"/>
</dbReference>
<name>A0AA90HCV8_9ACTN</name>
<reference evidence="2" key="1">
    <citation type="submission" date="2023-05" db="EMBL/GenBank/DDBJ databases">
        <title>Streptantibioticus silvisoli sp. nov., acidotolerant actinomycetes 1 from pine litter.</title>
        <authorList>
            <person name="Swiecimska M."/>
            <person name="Golinska P."/>
            <person name="Sangal V."/>
            <person name="Wachnowicz B."/>
            <person name="Goodfellow M."/>
        </authorList>
    </citation>
    <scope>NUCLEOTIDE SEQUENCE</scope>
    <source>
        <strain evidence="2">SL13</strain>
    </source>
</reference>
<dbReference type="Gene3D" id="3.40.50.300">
    <property type="entry name" value="P-loop containing nucleotide triphosphate hydrolases"/>
    <property type="match status" value="1"/>
</dbReference>
<dbReference type="Pfam" id="PF13614">
    <property type="entry name" value="AAA_31"/>
    <property type="match status" value="1"/>
</dbReference>
<dbReference type="CDD" id="cd02042">
    <property type="entry name" value="ParAB_family"/>
    <property type="match status" value="1"/>
</dbReference>
<accession>A0AA90HCV8</accession>
<feature type="domain" description="AAA" evidence="1">
    <location>
        <begin position="1"/>
        <end position="181"/>
    </location>
</feature>
<dbReference type="RefSeq" id="WP_271312443.1">
    <property type="nucleotide sequence ID" value="NZ_JABXJJ020000059.1"/>
</dbReference>
<dbReference type="InterPro" id="IPR050678">
    <property type="entry name" value="DNA_Partitioning_ATPase"/>
</dbReference>
<dbReference type="AlphaFoldDB" id="A0AA90HCV8"/>
<gene>
    <name evidence="2" type="ORF">POF50_032655</name>
</gene>
<dbReference type="InterPro" id="IPR025669">
    <property type="entry name" value="AAA_dom"/>
</dbReference>
<organism evidence="2">
    <name type="scientific">Streptantibioticus silvisoli</name>
    <dbReference type="NCBI Taxonomy" id="2705255"/>
    <lineage>
        <taxon>Bacteria</taxon>
        <taxon>Bacillati</taxon>
        <taxon>Actinomycetota</taxon>
        <taxon>Actinomycetes</taxon>
        <taxon>Kitasatosporales</taxon>
        <taxon>Streptomycetaceae</taxon>
        <taxon>Streptantibioticus</taxon>
    </lineage>
</organism>
<dbReference type="PANTHER" id="PTHR13696">
    <property type="entry name" value="P-LOOP CONTAINING NUCLEOSIDE TRIPHOSPHATE HYDROLASE"/>
    <property type="match status" value="1"/>
</dbReference>
<protein>
    <submittedName>
        <fullName evidence="2">ParA family protein</fullName>
    </submittedName>
</protein>
<dbReference type="PANTHER" id="PTHR13696:SF99">
    <property type="entry name" value="COBYRINIC ACID AC-DIAMIDE SYNTHASE"/>
    <property type="match status" value="1"/>
</dbReference>
<dbReference type="EMBL" id="JABXJJ020000059">
    <property type="protein sequence ID" value="MDI5974042.1"/>
    <property type="molecule type" value="Genomic_DNA"/>
</dbReference>
<comment type="caution">
    <text evidence="2">The sequence shown here is derived from an EMBL/GenBank/DDBJ whole genome shotgun (WGS) entry which is preliminary data.</text>
</comment>
<sequence>MKIVSFFNHKGGVGKTTLVYNIGIALARSHRVLFIDADAQANLTSAAIPAIEIEKLFNDNRTIYSCLRPVIEGSGGLKSVNPVQVRDNAWILPGDIRISDYEEFAPTGWTEALAGMARGFQVTSAFYRLIRKAASHISAEYVFVDLGPNVGALNRNVILGSTGFVVPLAPDLFSLTALPSVGKSVASWVTGWEAAKSSASRRNAEFDFALPVGKPSPLGYVSQQFTVYRDQPAEAYKHWNDRMPEAYQQGIVDELQAVAVRTPAKGTSIGEVSNMSSLIPISQRTHKAVFELDGSEARGAHYSRARKSIDLFADLATEISQRADEMDRG</sequence>
<evidence type="ECO:0000259" key="1">
    <source>
        <dbReference type="Pfam" id="PF13614"/>
    </source>
</evidence>